<comment type="caution">
    <text evidence="9">The sequence shown here is derived from an EMBL/GenBank/DDBJ whole genome shotgun (WGS) entry which is preliminary data.</text>
</comment>
<keyword evidence="6 7" id="KW-0472">Membrane</keyword>
<feature type="transmembrane region" description="Helical" evidence="7">
    <location>
        <begin position="105"/>
        <end position="127"/>
    </location>
</feature>
<dbReference type="InterPro" id="IPR000515">
    <property type="entry name" value="MetI-like"/>
</dbReference>
<gene>
    <name evidence="9" type="ORF">SH1V18_40730</name>
</gene>
<keyword evidence="3" id="KW-1003">Cell membrane</keyword>
<dbReference type="AlphaFoldDB" id="A0A9W6DHL6"/>
<comment type="subcellular location">
    <subcellularLocation>
        <location evidence="1 7">Cell membrane</location>
        <topology evidence="1 7">Multi-pass membrane protein</topology>
    </subcellularLocation>
</comment>
<evidence type="ECO:0000256" key="7">
    <source>
        <dbReference type="RuleBase" id="RU363032"/>
    </source>
</evidence>
<dbReference type="SUPFAM" id="SSF161098">
    <property type="entry name" value="MetI-like"/>
    <property type="match status" value="1"/>
</dbReference>
<dbReference type="RefSeq" id="WP_281818756.1">
    <property type="nucleotide sequence ID" value="NZ_BRLB01000019.1"/>
</dbReference>
<protein>
    <submittedName>
        <fullName evidence="9">Sugar ABC transporter permease</fullName>
    </submittedName>
</protein>
<feature type="transmembrane region" description="Helical" evidence="7">
    <location>
        <begin position="239"/>
        <end position="259"/>
    </location>
</feature>
<keyword evidence="10" id="KW-1185">Reference proteome</keyword>
<evidence type="ECO:0000256" key="6">
    <source>
        <dbReference type="ARBA" id="ARBA00023136"/>
    </source>
</evidence>
<feature type="transmembrane region" description="Helical" evidence="7">
    <location>
        <begin position="72"/>
        <end position="93"/>
    </location>
</feature>
<dbReference type="Pfam" id="PF00528">
    <property type="entry name" value="BPD_transp_1"/>
    <property type="match status" value="1"/>
</dbReference>
<dbReference type="EMBL" id="BRLB01000019">
    <property type="protein sequence ID" value="GKX31593.1"/>
    <property type="molecule type" value="Genomic_DNA"/>
</dbReference>
<organism evidence="9 10">
    <name type="scientific">Vallitalea longa</name>
    <dbReference type="NCBI Taxonomy" id="2936439"/>
    <lineage>
        <taxon>Bacteria</taxon>
        <taxon>Bacillati</taxon>
        <taxon>Bacillota</taxon>
        <taxon>Clostridia</taxon>
        <taxon>Lachnospirales</taxon>
        <taxon>Vallitaleaceae</taxon>
        <taxon>Vallitalea</taxon>
    </lineage>
</organism>
<keyword evidence="5 7" id="KW-1133">Transmembrane helix</keyword>
<comment type="similarity">
    <text evidence="7">Belongs to the binding-protein-dependent transport system permease family.</text>
</comment>
<keyword evidence="2 7" id="KW-0813">Transport</keyword>
<evidence type="ECO:0000256" key="1">
    <source>
        <dbReference type="ARBA" id="ARBA00004651"/>
    </source>
</evidence>
<dbReference type="PROSITE" id="PS50928">
    <property type="entry name" value="ABC_TM1"/>
    <property type="match status" value="1"/>
</dbReference>
<feature type="domain" description="ABC transmembrane type-1" evidence="8">
    <location>
        <begin position="68"/>
        <end position="260"/>
    </location>
</feature>
<dbReference type="Gene3D" id="1.10.3720.10">
    <property type="entry name" value="MetI-like"/>
    <property type="match status" value="1"/>
</dbReference>
<dbReference type="Proteomes" id="UP001144256">
    <property type="component" value="Unassembled WGS sequence"/>
</dbReference>
<evidence type="ECO:0000256" key="4">
    <source>
        <dbReference type="ARBA" id="ARBA00022692"/>
    </source>
</evidence>
<feature type="transmembrane region" description="Helical" evidence="7">
    <location>
        <begin position="139"/>
        <end position="159"/>
    </location>
</feature>
<evidence type="ECO:0000313" key="9">
    <source>
        <dbReference type="EMBL" id="GKX31593.1"/>
    </source>
</evidence>
<dbReference type="GO" id="GO:0005886">
    <property type="term" value="C:plasma membrane"/>
    <property type="evidence" value="ECO:0007669"/>
    <property type="project" value="UniProtKB-SubCell"/>
</dbReference>
<evidence type="ECO:0000259" key="8">
    <source>
        <dbReference type="PROSITE" id="PS50928"/>
    </source>
</evidence>
<sequence length="276" mass="30861">MKNIRKILKWALLILGAVIFMLPFIIMIGNSFETFTFSLPNPPRLLPKEFTFDNFKEIVNVYHIFDYFGNSAFITFVTTIIVIFISALSAYAFAKIPFRGKELLFKLYLFTLMIPGVLNIIPQFMLINQLGMIGTRRGLILLYIGTGICGNTFFLRGFFEAIPNELIESVVVDGGSHFTIFKKIVMPLARPAIGTLAILVLLGTWDDFLTAKIILGAKENLLTLPIVIHRINGQHATKYGLVFAASIITLIPVMIVYTINQKFFVVGGIGEGAIKE</sequence>
<dbReference type="PANTHER" id="PTHR43744">
    <property type="entry name" value="ABC TRANSPORTER PERMEASE PROTEIN MG189-RELATED-RELATED"/>
    <property type="match status" value="1"/>
</dbReference>
<reference evidence="9" key="1">
    <citation type="submission" date="2022-06" db="EMBL/GenBank/DDBJ databases">
        <title>Vallitalea longa sp. nov., an anaerobic bacterium isolated from marine sediment.</title>
        <authorList>
            <person name="Hirano S."/>
            <person name="Terahara T."/>
            <person name="Mori K."/>
            <person name="Hamada M."/>
            <person name="Matsumoto R."/>
            <person name="Kobayashi T."/>
        </authorList>
    </citation>
    <scope>NUCLEOTIDE SEQUENCE</scope>
    <source>
        <strain evidence="9">SH18-1</strain>
    </source>
</reference>
<name>A0A9W6DHL6_9FIRM</name>
<evidence type="ECO:0000256" key="3">
    <source>
        <dbReference type="ARBA" id="ARBA00022475"/>
    </source>
</evidence>
<proteinExistence type="inferred from homology"/>
<evidence type="ECO:0000256" key="2">
    <source>
        <dbReference type="ARBA" id="ARBA00022448"/>
    </source>
</evidence>
<keyword evidence="4 7" id="KW-0812">Transmembrane</keyword>
<evidence type="ECO:0000313" key="10">
    <source>
        <dbReference type="Proteomes" id="UP001144256"/>
    </source>
</evidence>
<dbReference type="PANTHER" id="PTHR43744:SF8">
    <property type="entry name" value="SN-GLYCEROL-3-PHOSPHATE TRANSPORT SYSTEM PERMEASE PROTEIN UGPE"/>
    <property type="match status" value="1"/>
</dbReference>
<accession>A0A9W6DHL6</accession>
<dbReference type="GO" id="GO:0055085">
    <property type="term" value="P:transmembrane transport"/>
    <property type="evidence" value="ECO:0007669"/>
    <property type="project" value="InterPro"/>
</dbReference>
<dbReference type="CDD" id="cd06261">
    <property type="entry name" value="TM_PBP2"/>
    <property type="match status" value="1"/>
</dbReference>
<dbReference type="InterPro" id="IPR035906">
    <property type="entry name" value="MetI-like_sf"/>
</dbReference>
<evidence type="ECO:0000256" key="5">
    <source>
        <dbReference type="ARBA" id="ARBA00022989"/>
    </source>
</evidence>
<feature type="transmembrane region" description="Helical" evidence="7">
    <location>
        <begin position="12"/>
        <end position="32"/>
    </location>
</feature>